<accession>A0A2S6I4L4</accession>
<dbReference type="AlphaFoldDB" id="A0A2S6I4L4"/>
<protein>
    <recommendedName>
        <fullName evidence="4">Outer membrane protein with beta-barrel domain</fullName>
    </recommendedName>
</protein>
<evidence type="ECO:0008006" key="4">
    <source>
        <dbReference type="Google" id="ProtNLM"/>
    </source>
</evidence>
<dbReference type="EMBL" id="PTJC01000006">
    <property type="protein sequence ID" value="PPK86094.1"/>
    <property type="molecule type" value="Genomic_DNA"/>
</dbReference>
<proteinExistence type="predicted"/>
<dbReference type="RefSeq" id="WP_104420560.1">
    <property type="nucleotide sequence ID" value="NZ_PTJC01000006.1"/>
</dbReference>
<evidence type="ECO:0000313" key="2">
    <source>
        <dbReference type="EMBL" id="PPK86094.1"/>
    </source>
</evidence>
<dbReference type="Proteomes" id="UP000237662">
    <property type="component" value="Unassembled WGS sequence"/>
</dbReference>
<feature type="signal peptide" evidence="1">
    <location>
        <begin position="1"/>
        <end position="20"/>
    </location>
</feature>
<gene>
    <name evidence="2" type="ORF">CLV84_3011</name>
</gene>
<keyword evidence="3" id="KW-1185">Reference proteome</keyword>
<comment type="caution">
    <text evidence="2">The sequence shown here is derived from an EMBL/GenBank/DDBJ whole genome shotgun (WGS) entry which is preliminary data.</text>
</comment>
<evidence type="ECO:0000256" key="1">
    <source>
        <dbReference type="SAM" id="SignalP"/>
    </source>
</evidence>
<sequence>MRLSLLIYGLLLACYCPAQSRSDTGLADIVEVRGEPDLIGTLIGYRYGESVTIVVRNGEVVTIPWDRVGRVTFRQENTSEPIDTENWFTRDTLEVLPGRRWRHQLLVTTGLGNESFGDGFGSFGSVGLIGPGVHYHLLYSRGRLAVGPGAGFEVMNVRRGERLASATALAEYHLGRGRIRPFGRLLAGANLPVGSDSTPMSGRSVGRTVHPSFGLLLAPPRGRWMQLSIDIGYRFSDVRFTGLTANLEELERDIGYQRFTFGLAARF</sequence>
<dbReference type="OrthoDB" id="1491809at2"/>
<name>A0A2S6I4L4_9BACT</name>
<evidence type="ECO:0000313" key="3">
    <source>
        <dbReference type="Proteomes" id="UP000237662"/>
    </source>
</evidence>
<feature type="chain" id="PRO_5015752013" description="Outer membrane protein with beta-barrel domain" evidence="1">
    <location>
        <begin position="21"/>
        <end position="267"/>
    </location>
</feature>
<organism evidence="2 3">
    <name type="scientific">Neolewinella xylanilytica</name>
    <dbReference type="NCBI Taxonomy" id="1514080"/>
    <lineage>
        <taxon>Bacteria</taxon>
        <taxon>Pseudomonadati</taxon>
        <taxon>Bacteroidota</taxon>
        <taxon>Saprospiria</taxon>
        <taxon>Saprospirales</taxon>
        <taxon>Lewinellaceae</taxon>
        <taxon>Neolewinella</taxon>
    </lineage>
</organism>
<keyword evidence="1" id="KW-0732">Signal</keyword>
<reference evidence="2 3" key="1">
    <citation type="submission" date="2018-02" db="EMBL/GenBank/DDBJ databases">
        <title>Genomic Encyclopedia of Archaeal and Bacterial Type Strains, Phase II (KMG-II): from individual species to whole genera.</title>
        <authorList>
            <person name="Goeker M."/>
        </authorList>
    </citation>
    <scope>NUCLEOTIDE SEQUENCE [LARGE SCALE GENOMIC DNA]</scope>
    <source>
        <strain evidence="2 3">DSM 29526</strain>
    </source>
</reference>